<dbReference type="EMBL" id="CP151506">
    <property type="protein sequence ID" value="WZN62703.1"/>
    <property type="molecule type" value="Genomic_DNA"/>
</dbReference>
<organism evidence="2 3">
    <name type="scientific">Chloropicon roscoffensis</name>
    <dbReference type="NCBI Taxonomy" id="1461544"/>
    <lineage>
        <taxon>Eukaryota</taxon>
        <taxon>Viridiplantae</taxon>
        <taxon>Chlorophyta</taxon>
        <taxon>Chloropicophyceae</taxon>
        <taxon>Chloropicales</taxon>
        <taxon>Chloropicaceae</taxon>
        <taxon>Chloropicon</taxon>
    </lineage>
</organism>
<dbReference type="Pfam" id="PF02353">
    <property type="entry name" value="CMAS"/>
    <property type="match status" value="1"/>
</dbReference>
<dbReference type="GO" id="GO:0016491">
    <property type="term" value="F:oxidoreductase activity"/>
    <property type="evidence" value="ECO:0007669"/>
    <property type="project" value="InterPro"/>
</dbReference>
<dbReference type="CDD" id="cd02440">
    <property type="entry name" value="AdoMet_MTases"/>
    <property type="match status" value="1"/>
</dbReference>
<dbReference type="AlphaFoldDB" id="A0AAX4P9D0"/>
<dbReference type="PANTHER" id="PTHR43667">
    <property type="entry name" value="CYCLOPROPANE-FATTY-ACYL-PHOSPHOLIPID SYNTHASE"/>
    <property type="match status" value="1"/>
</dbReference>
<dbReference type="Proteomes" id="UP001472866">
    <property type="component" value="Chromosome 06"/>
</dbReference>
<keyword evidence="3" id="KW-1185">Reference proteome</keyword>
<evidence type="ECO:0000313" key="3">
    <source>
        <dbReference type="Proteomes" id="UP001472866"/>
    </source>
</evidence>
<dbReference type="InterPro" id="IPR002937">
    <property type="entry name" value="Amino_oxidase"/>
</dbReference>
<reference evidence="2 3" key="1">
    <citation type="submission" date="2024-03" db="EMBL/GenBank/DDBJ databases">
        <title>Complete genome sequence of the green alga Chloropicon roscoffensis RCC1871.</title>
        <authorList>
            <person name="Lemieux C."/>
            <person name="Pombert J.-F."/>
            <person name="Otis C."/>
            <person name="Turmel M."/>
        </authorList>
    </citation>
    <scope>NUCLEOTIDE SEQUENCE [LARGE SCALE GENOMIC DNA]</scope>
    <source>
        <strain evidence="2 3">RCC1871</strain>
    </source>
</reference>
<dbReference type="InterPro" id="IPR050723">
    <property type="entry name" value="CFA/CMAS"/>
</dbReference>
<evidence type="ECO:0000259" key="1">
    <source>
        <dbReference type="Pfam" id="PF01593"/>
    </source>
</evidence>
<dbReference type="Gene3D" id="3.50.50.60">
    <property type="entry name" value="FAD/NAD(P)-binding domain"/>
    <property type="match status" value="1"/>
</dbReference>
<dbReference type="PANTHER" id="PTHR43667:SF2">
    <property type="entry name" value="FATTY ACID C-METHYL TRANSFERASE"/>
    <property type="match status" value="1"/>
</dbReference>
<dbReference type="InterPro" id="IPR036188">
    <property type="entry name" value="FAD/NAD-bd_sf"/>
</dbReference>
<dbReference type="Pfam" id="PF01593">
    <property type="entry name" value="Amino_oxidase"/>
    <property type="match status" value="1"/>
</dbReference>
<dbReference type="SUPFAM" id="SSF53335">
    <property type="entry name" value="S-adenosyl-L-methionine-dependent methyltransferases"/>
    <property type="match status" value="1"/>
</dbReference>
<dbReference type="InterPro" id="IPR029063">
    <property type="entry name" value="SAM-dependent_MTases_sf"/>
</dbReference>
<feature type="domain" description="Amine oxidase" evidence="1">
    <location>
        <begin position="18"/>
        <end position="321"/>
    </location>
</feature>
<accession>A0AAX4P9D0</accession>
<evidence type="ECO:0000313" key="2">
    <source>
        <dbReference type="EMBL" id="WZN62703.1"/>
    </source>
</evidence>
<name>A0AAX4P9D0_9CHLO</name>
<dbReference type="Gene3D" id="3.40.50.150">
    <property type="entry name" value="Vaccinia Virus protein VP39"/>
    <property type="match status" value="1"/>
</dbReference>
<sequence>MTESAAKRTRVAIVGAGVSGLTCAWVLKNGRRWPSAAPQNDLDVELFESADRLGGHTWTVRHEDRNTKDAVDLDMGFQVFNLTNYGNLVELFEALGVDSQPSTMSFSYSKTDGVGGSQSRAVEWSSNNGVFGIFNNALRDALDGDKWKLTRDLVRFERDAEGILEDESLEGATLEDWLGSKGYSSAFAENYMYPMCSAIWSSPKDQVKQFPIQWLARFVCNHHLHKVTSMQRPLWRVVRGGSRTYVDAIESNLRDGSGRSGPTKIRLGCEVRSVEYMSARGTYRLSYRDVGKSEVTKEFDVLILGTHADTALNMLFYDEKGNPNDAMAHLNPFKSVLESIPYCENRVVLHTDRNWMPAEEKSWASWNVLERAGGQGGKAPPPVCMSYWANLLSSLPKGCDDYFVTLNPWQGPAAKDVILEGSLAHPQFSAEAERAQKKLQSVNGSHGLYLCGAWCGYGFHEDGVRSAIDVCDRLGILTPWHYKERQELIDTPQRWSGPTEQFRLLSPRATYRQATFTYLFDQYMKRCIKKGFLRIILPSGHELEYGDPNTTMHIDTHVLKQEGDSANSTGGARECVCRQSLKAESTLRVFDLGLFEDIVLNSDIGLGESFFRRKFVVDDLFVLLTILSKNLAEINSSTNKWVMGLLSFFGNKWNYLKWLLRSNTVTMSRKNIEEHYDAGNEMYRLFLDENMVYSSGIYTQDDGISDSSILTRDTLEAVQMRKLRKVVEMCEVQKNHSVLEIGCGWGAMAILLATEYACNVTGITLSTEQLEVCNQRAKDAGVSHLCTFLLCDYRNIEQVGAFDRVISIEMIEAVGHEYFGTYFATISRWLKPGGKAAIQAISYPDDRYDSQLYTSDFIKQHIFPGGHLPCKRVMLECAGLHGLHLEDCIDIGKSYAITLMKWRENWVREHASVRKLGYSQEFWLKYLFYFVYCEVGFNEGLIVDYVLRFHKKNSVKSL</sequence>
<gene>
    <name evidence="2" type="ORF">HKI87_06g42450</name>
</gene>
<proteinExistence type="predicted"/>
<protein>
    <submittedName>
        <fullName evidence="2">Cyclopropane fatty acid synthase</fullName>
    </submittedName>
</protein>
<dbReference type="SUPFAM" id="SSF51905">
    <property type="entry name" value="FAD/NAD(P)-binding domain"/>
    <property type="match status" value="1"/>
</dbReference>